<reference evidence="10 11" key="1">
    <citation type="submission" date="2023-12" db="EMBL/GenBank/DDBJ databases">
        <title>Novel species of the genus Arcicella isolated from rivers.</title>
        <authorList>
            <person name="Lu H."/>
        </authorList>
    </citation>
    <scope>NUCLEOTIDE SEQUENCE [LARGE SCALE GENOMIC DNA]</scope>
    <source>
        <strain evidence="10 11">DC25W</strain>
    </source>
</reference>
<keyword evidence="5 8" id="KW-1133">Transmembrane helix</keyword>
<comment type="subcellular location">
    <subcellularLocation>
        <location evidence="1">Cell membrane</location>
    </subcellularLocation>
</comment>
<feature type="transmembrane region" description="Helical" evidence="8">
    <location>
        <begin position="68"/>
        <end position="89"/>
    </location>
</feature>
<keyword evidence="4" id="KW-0547">Nucleotide-binding</keyword>
<evidence type="ECO:0000259" key="9">
    <source>
        <dbReference type="Pfam" id="PF18967"/>
    </source>
</evidence>
<evidence type="ECO:0000313" key="10">
    <source>
        <dbReference type="EMBL" id="MEA5429223.1"/>
    </source>
</evidence>
<feature type="transmembrane region" description="Helical" evidence="8">
    <location>
        <begin position="162"/>
        <end position="181"/>
    </location>
</feature>
<dbReference type="InterPro" id="IPR043760">
    <property type="entry name" value="PycTM_dom"/>
</dbReference>
<evidence type="ECO:0000256" key="5">
    <source>
        <dbReference type="ARBA" id="ARBA00022989"/>
    </source>
</evidence>
<dbReference type="Pfam" id="PF18967">
    <property type="entry name" value="PycTM"/>
    <property type="match status" value="1"/>
</dbReference>
<accession>A0ABU5SPH7</accession>
<evidence type="ECO:0000256" key="2">
    <source>
        <dbReference type="ARBA" id="ARBA00022475"/>
    </source>
</evidence>
<keyword evidence="11" id="KW-1185">Reference proteome</keyword>
<evidence type="ECO:0000256" key="3">
    <source>
        <dbReference type="ARBA" id="ARBA00022692"/>
    </source>
</evidence>
<gene>
    <name evidence="10" type="ORF">VB798_21710</name>
</gene>
<evidence type="ECO:0000256" key="7">
    <source>
        <dbReference type="ARBA" id="ARBA00023136"/>
    </source>
</evidence>
<evidence type="ECO:0000256" key="8">
    <source>
        <dbReference type="SAM" id="Phobius"/>
    </source>
</evidence>
<dbReference type="RefSeq" id="WP_323689347.1">
    <property type="nucleotide sequence ID" value="NZ_JAYGIM010000019.1"/>
</dbReference>
<proteinExistence type="predicted"/>
<feature type="domain" description="Pycsar effector protein" evidence="9">
    <location>
        <begin position="21"/>
        <end position="178"/>
    </location>
</feature>
<dbReference type="Proteomes" id="UP001302222">
    <property type="component" value="Unassembled WGS sequence"/>
</dbReference>
<sequence>MPPIPTESNQLTTNEQIDITQFNISRYDNYYDSVNNKGMFYLTFNTFILSGMCASFITLKPSINSNIIIYILLIIILITCTISIIYTIISLNPFLKSNYLNTSSRKSLLFFGDVASISANEYVDSCKNQTRNELLEDLINQNHALANGLNMKFKRLKCAGDLILVQFFFVLVIIPFIIFNLK</sequence>
<evidence type="ECO:0000313" key="11">
    <source>
        <dbReference type="Proteomes" id="UP001302222"/>
    </source>
</evidence>
<dbReference type="EMBL" id="JAYGIM010000019">
    <property type="protein sequence ID" value="MEA5429223.1"/>
    <property type="molecule type" value="Genomic_DNA"/>
</dbReference>
<keyword evidence="3 8" id="KW-0812">Transmembrane</keyword>
<organism evidence="10 11">
    <name type="scientific">Arcicella lustrica</name>
    <dbReference type="NCBI Taxonomy" id="2984196"/>
    <lineage>
        <taxon>Bacteria</taxon>
        <taxon>Pseudomonadati</taxon>
        <taxon>Bacteroidota</taxon>
        <taxon>Cytophagia</taxon>
        <taxon>Cytophagales</taxon>
        <taxon>Flectobacillaceae</taxon>
        <taxon>Arcicella</taxon>
    </lineage>
</organism>
<keyword evidence="6" id="KW-0051">Antiviral defense</keyword>
<evidence type="ECO:0000256" key="4">
    <source>
        <dbReference type="ARBA" id="ARBA00022741"/>
    </source>
</evidence>
<keyword evidence="2" id="KW-1003">Cell membrane</keyword>
<name>A0ABU5SPH7_9BACT</name>
<evidence type="ECO:0000256" key="1">
    <source>
        <dbReference type="ARBA" id="ARBA00004236"/>
    </source>
</evidence>
<keyword evidence="7 8" id="KW-0472">Membrane</keyword>
<evidence type="ECO:0000256" key="6">
    <source>
        <dbReference type="ARBA" id="ARBA00023118"/>
    </source>
</evidence>
<comment type="caution">
    <text evidence="10">The sequence shown here is derived from an EMBL/GenBank/DDBJ whole genome shotgun (WGS) entry which is preliminary data.</text>
</comment>
<protein>
    <submittedName>
        <fullName evidence="10">Pycsar system effector family protein</fullName>
    </submittedName>
</protein>
<feature type="transmembrane region" description="Helical" evidence="8">
    <location>
        <begin position="39"/>
        <end position="59"/>
    </location>
</feature>